<dbReference type="Pfam" id="PF13639">
    <property type="entry name" value="zf-RING_2"/>
    <property type="match status" value="1"/>
</dbReference>
<sequence length="372" mass="42527">MCDEGSQRLKRRDLSGVPVDCFSKPVCSVCNSETSCYWIDNGCTDLDSDIFLSEYYDESQAEDNCAEYSTSTIDLSKVLGETIELKHNTVKDIRNVMCQWTIKTDKSKSIEITISRNDQTYEEIGLNYTLRGTLTSVDNKDLTSCGESTYSLKFDNNISEIVVRTRTRRNRNDYDILIAQEGKDLGTPNVLTNNKKLVEIIAVIVIAIFVIIIVVLVIFALCKRTTTEESKRGNFDLKLSSNKGKKKVFKYSNKLAEEKETYNEETMDCMLSGKYENMPRIYQTSKCLICLSKFCPEDMCHLTNECGHLFHSHCLKRWYKMVSHLSDLVCPKCQTPTNPTLDQYPENNDPSSNKGLENFNSRSQFEADDEEH</sequence>
<organism evidence="5 6">
    <name type="scientific">Euplotes crassus</name>
    <dbReference type="NCBI Taxonomy" id="5936"/>
    <lineage>
        <taxon>Eukaryota</taxon>
        <taxon>Sar</taxon>
        <taxon>Alveolata</taxon>
        <taxon>Ciliophora</taxon>
        <taxon>Intramacronucleata</taxon>
        <taxon>Spirotrichea</taxon>
        <taxon>Hypotrichia</taxon>
        <taxon>Euplotida</taxon>
        <taxon>Euplotidae</taxon>
        <taxon>Moneuplotes</taxon>
    </lineage>
</organism>
<dbReference type="InterPro" id="IPR045899">
    <property type="entry name" value="ATL71-like"/>
</dbReference>
<dbReference type="InterPro" id="IPR001841">
    <property type="entry name" value="Znf_RING"/>
</dbReference>
<proteinExistence type="predicted"/>
<keyword evidence="3" id="KW-0812">Transmembrane</keyword>
<keyword evidence="3" id="KW-1133">Transmembrane helix</keyword>
<keyword evidence="1" id="KW-0479">Metal-binding</keyword>
<feature type="domain" description="RING-type" evidence="4">
    <location>
        <begin position="287"/>
        <end position="334"/>
    </location>
</feature>
<dbReference type="AlphaFoldDB" id="A0AAD1Y1N9"/>
<protein>
    <recommendedName>
        <fullName evidence="4">RING-type domain-containing protein</fullName>
    </recommendedName>
</protein>
<feature type="region of interest" description="Disordered" evidence="2">
    <location>
        <begin position="340"/>
        <end position="372"/>
    </location>
</feature>
<dbReference type="InterPro" id="IPR013083">
    <property type="entry name" value="Znf_RING/FYVE/PHD"/>
</dbReference>
<keyword evidence="1" id="KW-0862">Zinc</keyword>
<keyword evidence="6" id="KW-1185">Reference proteome</keyword>
<keyword evidence="3" id="KW-0472">Membrane</keyword>
<evidence type="ECO:0000256" key="1">
    <source>
        <dbReference type="PROSITE-ProRule" id="PRU00175"/>
    </source>
</evidence>
<dbReference type="Proteomes" id="UP001295684">
    <property type="component" value="Unassembled WGS sequence"/>
</dbReference>
<keyword evidence="1" id="KW-0863">Zinc-finger</keyword>
<evidence type="ECO:0000256" key="3">
    <source>
        <dbReference type="SAM" id="Phobius"/>
    </source>
</evidence>
<dbReference type="Gene3D" id="3.30.40.10">
    <property type="entry name" value="Zinc/RING finger domain, C3HC4 (zinc finger)"/>
    <property type="match status" value="1"/>
</dbReference>
<evidence type="ECO:0000259" key="4">
    <source>
        <dbReference type="PROSITE" id="PS50089"/>
    </source>
</evidence>
<accession>A0AAD1Y1N9</accession>
<dbReference type="SUPFAM" id="SSF57850">
    <property type="entry name" value="RING/U-box"/>
    <property type="match status" value="1"/>
</dbReference>
<feature type="compositionally biased region" description="Polar residues" evidence="2">
    <location>
        <begin position="340"/>
        <end position="364"/>
    </location>
</feature>
<dbReference type="PROSITE" id="PS50089">
    <property type="entry name" value="ZF_RING_2"/>
    <property type="match status" value="1"/>
</dbReference>
<gene>
    <name evidence="5" type="ORF">ECRASSUSDP1_LOCUS24453</name>
</gene>
<reference evidence="5" key="1">
    <citation type="submission" date="2023-07" db="EMBL/GenBank/DDBJ databases">
        <authorList>
            <consortium name="AG Swart"/>
            <person name="Singh M."/>
            <person name="Singh A."/>
            <person name="Seah K."/>
            <person name="Emmerich C."/>
        </authorList>
    </citation>
    <scope>NUCLEOTIDE SEQUENCE</scope>
    <source>
        <strain evidence="5">DP1</strain>
    </source>
</reference>
<dbReference type="EMBL" id="CAMPGE010025181">
    <property type="protein sequence ID" value="CAI2382962.1"/>
    <property type="molecule type" value="Genomic_DNA"/>
</dbReference>
<dbReference type="CDD" id="cd16448">
    <property type="entry name" value="RING-H2"/>
    <property type="match status" value="1"/>
</dbReference>
<name>A0AAD1Y1N9_EUPCR</name>
<comment type="caution">
    <text evidence="5">The sequence shown here is derived from an EMBL/GenBank/DDBJ whole genome shotgun (WGS) entry which is preliminary data.</text>
</comment>
<dbReference type="PANTHER" id="PTHR46719">
    <property type="entry name" value="TRANSCRIPTION FACTOR C2H2 FAMILY-RELATED"/>
    <property type="match status" value="1"/>
</dbReference>
<dbReference type="PANTHER" id="PTHR46719:SF21">
    <property type="entry name" value="RING-H2 FINGER PROTEIN ATL70-LIKE"/>
    <property type="match status" value="1"/>
</dbReference>
<dbReference type="GO" id="GO:0008270">
    <property type="term" value="F:zinc ion binding"/>
    <property type="evidence" value="ECO:0007669"/>
    <property type="project" value="UniProtKB-KW"/>
</dbReference>
<evidence type="ECO:0000256" key="2">
    <source>
        <dbReference type="SAM" id="MobiDB-lite"/>
    </source>
</evidence>
<feature type="transmembrane region" description="Helical" evidence="3">
    <location>
        <begin position="200"/>
        <end position="222"/>
    </location>
</feature>
<evidence type="ECO:0000313" key="6">
    <source>
        <dbReference type="Proteomes" id="UP001295684"/>
    </source>
</evidence>
<evidence type="ECO:0000313" key="5">
    <source>
        <dbReference type="EMBL" id="CAI2382962.1"/>
    </source>
</evidence>